<feature type="region of interest" description="Disordered" evidence="1">
    <location>
        <begin position="565"/>
        <end position="588"/>
    </location>
</feature>
<sequence>MSDAILRLLNATEGDEAALERLWNDYEFCTSYNEESDVSDSESETGKITGNGGPVIGGDVVVDTDMPDSDIPAMDFDMRATDVDVAMERAMALPEFVLLEDDDIVKATAFSFHQRKWMDMVEMTPRDQMLMLLGKLSCGINLSEKTCGTHRSQASLKMRERHRTTYMVEGRHICVNTFKFLHAISTNRLAALQKWYRCNGLQPKEKRNGGRANNAFISNYADDHGLHLHGRVPGLKRDDIKLMPSSETRVKVFKAYCMAMHDSEHRSMSETVFRHTWKKLLPFIVTARPMTDLCWTCQKNNVMIYRSVSLTEADKSDRLIQQELQLETVKQERAAYNKMVGSAKDVCRQLGVCELSANTPCSRQIEMHYSFDYVQQIHLPSEPLQPGPIYFLVPRKVGLFGVCCEGLPKRVNFLIDEAHLISKVSKAAFRRHAVSSSVVNGSACSNSAQLVGTEDGTSFVPVGDWQSDLSPFYRPLPGIKGCQHFRFNSAQPGTVFVRETLVSPETTYDMARNDSTVPTAAVPARGMSAQRQWYLYDTVRHFVSDEQKDVLCPLPTVPRVARVAEVTTSSRGKGKGKSSGGPPAKRAR</sequence>
<feature type="region of interest" description="Disordered" evidence="1">
    <location>
        <begin position="34"/>
        <end position="54"/>
    </location>
</feature>
<dbReference type="PANTHER" id="PTHR34415:SF1">
    <property type="entry name" value="INTEGRASE CATALYTIC DOMAIN-CONTAINING PROTEIN"/>
    <property type="match status" value="1"/>
</dbReference>
<dbReference type="PANTHER" id="PTHR34415">
    <property type="entry name" value="INTEGRASE CATALYTIC DOMAIN-CONTAINING PROTEIN"/>
    <property type="match status" value="1"/>
</dbReference>
<protein>
    <submittedName>
        <fullName evidence="2">Uncharacterized protein</fullName>
    </submittedName>
</protein>
<name>A0AAD9UJ86_RIDPI</name>
<keyword evidence="3" id="KW-1185">Reference proteome</keyword>
<dbReference type="Proteomes" id="UP001209878">
    <property type="component" value="Unassembled WGS sequence"/>
</dbReference>
<evidence type="ECO:0000313" key="3">
    <source>
        <dbReference type="Proteomes" id="UP001209878"/>
    </source>
</evidence>
<evidence type="ECO:0000313" key="2">
    <source>
        <dbReference type="EMBL" id="KAK2191544.1"/>
    </source>
</evidence>
<accession>A0AAD9UJ86</accession>
<gene>
    <name evidence="2" type="ORF">NP493_52g05007</name>
</gene>
<dbReference type="AlphaFoldDB" id="A0AAD9UJ86"/>
<feature type="compositionally biased region" description="Acidic residues" evidence="1">
    <location>
        <begin position="34"/>
        <end position="43"/>
    </location>
</feature>
<proteinExistence type="predicted"/>
<reference evidence="2" key="1">
    <citation type="journal article" date="2023" name="Mol. Biol. Evol.">
        <title>Third-Generation Sequencing Reveals the Adaptive Role of the Epigenome in Three Deep-Sea Polychaetes.</title>
        <authorList>
            <person name="Perez M."/>
            <person name="Aroh O."/>
            <person name="Sun Y."/>
            <person name="Lan Y."/>
            <person name="Juniper S.K."/>
            <person name="Young C.R."/>
            <person name="Angers B."/>
            <person name="Qian P.Y."/>
        </authorList>
    </citation>
    <scope>NUCLEOTIDE SEQUENCE</scope>
    <source>
        <strain evidence="2">R07B-5</strain>
    </source>
</reference>
<dbReference type="EMBL" id="JAODUO010000051">
    <property type="protein sequence ID" value="KAK2191544.1"/>
    <property type="molecule type" value="Genomic_DNA"/>
</dbReference>
<organism evidence="2 3">
    <name type="scientific">Ridgeia piscesae</name>
    <name type="common">Tubeworm</name>
    <dbReference type="NCBI Taxonomy" id="27915"/>
    <lineage>
        <taxon>Eukaryota</taxon>
        <taxon>Metazoa</taxon>
        <taxon>Spiralia</taxon>
        <taxon>Lophotrochozoa</taxon>
        <taxon>Annelida</taxon>
        <taxon>Polychaeta</taxon>
        <taxon>Sedentaria</taxon>
        <taxon>Canalipalpata</taxon>
        <taxon>Sabellida</taxon>
        <taxon>Siboglinidae</taxon>
        <taxon>Ridgeia</taxon>
    </lineage>
</organism>
<comment type="caution">
    <text evidence="2">The sequence shown here is derived from an EMBL/GenBank/DDBJ whole genome shotgun (WGS) entry which is preliminary data.</text>
</comment>
<evidence type="ECO:0000256" key="1">
    <source>
        <dbReference type="SAM" id="MobiDB-lite"/>
    </source>
</evidence>